<proteinExistence type="predicted"/>
<dbReference type="AlphaFoldDB" id="A0A0V0YXW5"/>
<gene>
    <name evidence="1" type="ORF">T03_15281</name>
</gene>
<sequence>LHNICPQGWFMQIFYRLGAICKFFMPPGYASGYASGIFSKIFDFSKI</sequence>
<protein>
    <submittedName>
        <fullName evidence="1">Uncharacterized protein</fullName>
    </submittedName>
</protein>
<feature type="non-terminal residue" evidence="1">
    <location>
        <position position="1"/>
    </location>
</feature>
<evidence type="ECO:0000313" key="1">
    <source>
        <dbReference type="EMBL" id="KRY04968.1"/>
    </source>
</evidence>
<dbReference type="EMBL" id="JYDI01005283">
    <property type="protein sequence ID" value="KRY04968.1"/>
    <property type="molecule type" value="Genomic_DNA"/>
</dbReference>
<name>A0A0V0YXW5_TRIBR</name>
<organism evidence="1 2">
    <name type="scientific">Trichinella britovi</name>
    <name type="common">Parasitic roundworm</name>
    <dbReference type="NCBI Taxonomy" id="45882"/>
    <lineage>
        <taxon>Eukaryota</taxon>
        <taxon>Metazoa</taxon>
        <taxon>Ecdysozoa</taxon>
        <taxon>Nematoda</taxon>
        <taxon>Enoplea</taxon>
        <taxon>Dorylaimia</taxon>
        <taxon>Trichinellida</taxon>
        <taxon>Trichinellidae</taxon>
        <taxon>Trichinella</taxon>
    </lineage>
</organism>
<keyword evidence="2" id="KW-1185">Reference proteome</keyword>
<dbReference type="Proteomes" id="UP000054653">
    <property type="component" value="Unassembled WGS sequence"/>
</dbReference>
<accession>A0A0V0YXW5</accession>
<evidence type="ECO:0000313" key="2">
    <source>
        <dbReference type="Proteomes" id="UP000054653"/>
    </source>
</evidence>
<reference evidence="1 2" key="1">
    <citation type="submission" date="2015-01" db="EMBL/GenBank/DDBJ databases">
        <title>Evolution of Trichinella species and genotypes.</title>
        <authorList>
            <person name="Korhonen P.K."/>
            <person name="Edoardo P."/>
            <person name="Giuseppe L.R."/>
            <person name="Gasser R.B."/>
        </authorList>
    </citation>
    <scope>NUCLEOTIDE SEQUENCE [LARGE SCALE GENOMIC DNA]</scope>
    <source>
        <strain evidence="1">ISS120</strain>
    </source>
</reference>
<feature type="non-terminal residue" evidence="1">
    <location>
        <position position="47"/>
    </location>
</feature>
<comment type="caution">
    <text evidence="1">The sequence shown here is derived from an EMBL/GenBank/DDBJ whole genome shotgun (WGS) entry which is preliminary data.</text>
</comment>